<comment type="caution">
    <text evidence="3">The sequence shown here is derived from an EMBL/GenBank/DDBJ whole genome shotgun (WGS) entry which is preliminary data.</text>
</comment>
<dbReference type="Proteomes" id="UP000655751">
    <property type="component" value="Unassembled WGS sequence"/>
</dbReference>
<evidence type="ECO:0000256" key="1">
    <source>
        <dbReference type="ARBA" id="ARBA00022679"/>
    </source>
</evidence>
<dbReference type="Pfam" id="PF00583">
    <property type="entry name" value="Acetyltransf_1"/>
    <property type="match status" value="1"/>
</dbReference>
<evidence type="ECO:0000259" key="2">
    <source>
        <dbReference type="PROSITE" id="PS51186"/>
    </source>
</evidence>
<feature type="domain" description="N-acetyltransferase" evidence="2">
    <location>
        <begin position="8"/>
        <end position="168"/>
    </location>
</feature>
<name>A0A931N6W0_9NOCA</name>
<dbReference type="SUPFAM" id="SSF55729">
    <property type="entry name" value="Acyl-CoA N-acyltransferases (Nat)"/>
    <property type="match status" value="1"/>
</dbReference>
<dbReference type="InterPro" id="IPR000182">
    <property type="entry name" value="GNAT_dom"/>
</dbReference>
<evidence type="ECO:0000313" key="3">
    <source>
        <dbReference type="EMBL" id="MBH0781399.1"/>
    </source>
</evidence>
<evidence type="ECO:0000313" key="4">
    <source>
        <dbReference type="Proteomes" id="UP000655751"/>
    </source>
</evidence>
<reference evidence="3" key="1">
    <citation type="submission" date="2020-11" db="EMBL/GenBank/DDBJ databases">
        <title>Nocardia NEAU-351.nov., a novel actinomycete isolated from the cow dung.</title>
        <authorList>
            <person name="Zhang X."/>
        </authorList>
    </citation>
    <scope>NUCLEOTIDE SEQUENCE</scope>
    <source>
        <strain evidence="3">NEAU-351</strain>
    </source>
</reference>
<accession>A0A931N6W0</accession>
<dbReference type="PANTHER" id="PTHR13947">
    <property type="entry name" value="GNAT FAMILY N-ACETYLTRANSFERASE"/>
    <property type="match status" value="1"/>
</dbReference>
<gene>
    <name evidence="3" type="ORF">IT779_34530</name>
</gene>
<dbReference type="InterPro" id="IPR050769">
    <property type="entry name" value="NAT_camello-type"/>
</dbReference>
<keyword evidence="4" id="KW-1185">Reference proteome</keyword>
<dbReference type="EMBL" id="JADMLG010000024">
    <property type="protein sequence ID" value="MBH0781399.1"/>
    <property type="molecule type" value="Genomic_DNA"/>
</dbReference>
<proteinExistence type="predicted"/>
<dbReference type="CDD" id="cd04301">
    <property type="entry name" value="NAT_SF"/>
    <property type="match status" value="1"/>
</dbReference>
<dbReference type="Gene3D" id="3.40.630.30">
    <property type="match status" value="1"/>
</dbReference>
<sequence length="170" mass="18007">MGDSDATPQIRTARPDDLDAVGELTLEVYVGEGYIRRSSPYVSELGDGARRAAHAQILVAEHGGAIVGSLTVARPGTVYADVARPGEIEFRMLAVSKAVRGLGVGTALVRKVIEIGAAEGFAAVVLTTMPAMVDARRIYDRLGFVATPERDWRTDAGDALTVMRLDLPAA</sequence>
<dbReference type="RefSeq" id="WP_196153682.1">
    <property type="nucleotide sequence ID" value="NZ_JADMLG010000024.1"/>
</dbReference>
<dbReference type="AlphaFoldDB" id="A0A931N6W0"/>
<organism evidence="3 4">
    <name type="scientific">Nocardia bovistercoris</name>
    <dbReference type="NCBI Taxonomy" id="2785916"/>
    <lineage>
        <taxon>Bacteria</taxon>
        <taxon>Bacillati</taxon>
        <taxon>Actinomycetota</taxon>
        <taxon>Actinomycetes</taxon>
        <taxon>Mycobacteriales</taxon>
        <taxon>Nocardiaceae</taxon>
        <taxon>Nocardia</taxon>
    </lineage>
</organism>
<dbReference type="PANTHER" id="PTHR13947:SF37">
    <property type="entry name" value="LD18367P"/>
    <property type="match status" value="1"/>
</dbReference>
<dbReference type="GO" id="GO:0008080">
    <property type="term" value="F:N-acetyltransferase activity"/>
    <property type="evidence" value="ECO:0007669"/>
    <property type="project" value="InterPro"/>
</dbReference>
<keyword evidence="1" id="KW-0808">Transferase</keyword>
<protein>
    <submittedName>
        <fullName evidence="3">GNAT family N-acetyltransferase</fullName>
    </submittedName>
</protein>
<dbReference type="PROSITE" id="PS51186">
    <property type="entry name" value="GNAT"/>
    <property type="match status" value="1"/>
</dbReference>
<dbReference type="InterPro" id="IPR016181">
    <property type="entry name" value="Acyl_CoA_acyltransferase"/>
</dbReference>